<comment type="subcellular location">
    <subcellularLocation>
        <location evidence="1">Cell membrane</location>
        <topology evidence="1">Multi-pass membrane protein</topology>
    </subcellularLocation>
</comment>
<dbReference type="EMBL" id="JABAFA010000001">
    <property type="protein sequence ID" value="NMD98011.1"/>
    <property type="molecule type" value="Genomic_DNA"/>
</dbReference>
<keyword evidence="2" id="KW-0813">Transport</keyword>
<evidence type="ECO:0000256" key="6">
    <source>
        <dbReference type="SAM" id="Phobius"/>
    </source>
</evidence>
<dbReference type="InterPro" id="IPR020846">
    <property type="entry name" value="MFS_dom"/>
</dbReference>
<feature type="transmembrane region" description="Helical" evidence="6">
    <location>
        <begin position="359"/>
        <end position="380"/>
    </location>
</feature>
<dbReference type="GO" id="GO:0022857">
    <property type="term" value="F:transmembrane transporter activity"/>
    <property type="evidence" value="ECO:0007669"/>
    <property type="project" value="InterPro"/>
</dbReference>
<keyword evidence="4 6" id="KW-1133">Transmembrane helix</keyword>
<dbReference type="PANTHER" id="PTHR43129:SF1">
    <property type="entry name" value="FOSMIDOMYCIN RESISTANCE PROTEIN"/>
    <property type="match status" value="1"/>
</dbReference>
<feature type="transmembrane region" description="Helical" evidence="6">
    <location>
        <begin position="333"/>
        <end position="353"/>
    </location>
</feature>
<dbReference type="GO" id="GO:0005886">
    <property type="term" value="C:plasma membrane"/>
    <property type="evidence" value="ECO:0007669"/>
    <property type="project" value="UniProtKB-SubCell"/>
</dbReference>
<keyword evidence="9" id="KW-1185">Reference proteome</keyword>
<dbReference type="AlphaFoldDB" id="A0A848BAB7"/>
<feature type="transmembrane region" description="Helical" evidence="6">
    <location>
        <begin position="133"/>
        <end position="154"/>
    </location>
</feature>
<dbReference type="RefSeq" id="WP_019543127.1">
    <property type="nucleotide sequence ID" value="NZ_JABAFA010000001.1"/>
</dbReference>
<name>A0A848BAB7_9FIRM</name>
<evidence type="ECO:0000313" key="8">
    <source>
        <dbReference type="EMBL" id="NMD98011.1"/>
    </source>
</evidence>
<organism evidence="8 9">
    <name type="scientific">Selenomonas bovis</name>
    <dbReference type="NCBI Taxonomy" id="416586"/>
    <lineage>
        <taxon>Bacteria</taxon>
        <taxon>Bacillati</taxon>
        <taxon>Bacillota</taxon>
        <taxon>Negativicutes</taxon>
        <taxon>Selenomonadales</taxon>
        <taxon>Selenomonadaceae</taxon>
        <taxon>Selenomonas</taxon>
    </lineage>
</organism>
<feature type="transmembrane region" description="Helical" evidence="6">
    <location>
        <begin position="273"/>
        <end position="289"/>
    </location>
</feature>
<keyword evidence="3 6" id="KW-0812">Transmembrane</keyword>
<feature type="transmembrane region" description="Helical" evidence="6">
    <location>
        <begin position="71"/>
        <end position="92"/>
    </location>
</feature>
<reference evidence="8 9" key="1">
    <citation type="submission" date="2020-04" db="EMBL/GenBank/DDBJ databases">
        <authorList>
            <person name="Hitch T.C.A."/>
            <person name="Wylensek D."/>
            <person name="Clavel T."/>
        </authorList>
    </citation>
    <scope>NUCLEOTIDE SEQUENCE [LARGE SCALE GENOMIC DNA]</scope>
    <source>
        <strain evidence="8 9">PG-130-P53-12</strain>
    </source>
</reference>
<evidence type="ECO:0000259" key="7">
    <source>
        <dbReference type="PROSITE" id="PS50850"/>
    </source>
</evidence>
<dbReference type="PANTHER" id="PTHR43129">
    <property type="entry name" value="FOSMIDOMYCIN RESISTANCE PROTEIN"/>
    <property type="match status" value="1"/>
</dbReference>
<feature type="transmembrane region" description="Helical" evidence="6">
    <location>
        <begin position="39"/>
        <end position="59"/>
    </location>
</feature>
<dbReference type="PROSITE" id="PS50850">
    <property type="entry name" value="MFS"/>
    <property type="match status" value="1"/>
</dbReference>
<dbReference type="SUPFAM" id="SSF103473">
    <property type="entry name" value="MFS general substrate transporter"/>
    <property type="match status" value="1"/>
</dbReference>
<evidence type="ECO:0000256" key="2">
    <source>
        <dbReference type="ARBA" id="ARBA00022448"/>
    </source>
</evidence>
<feature type="transmembrane region" description="Helical" evidence="6">
    <location>
        <begin position="238"/>
        <end position="261"/>
    </location>
</feature>
<feature type="transmembrane region" description="Helical" evidence="6">
    <location>
        <begin position="98"/>
        <end position="121"/>
    </location>
</feature>
<feature type="transmembrane region" description="Helical" evidence="6">
    <location>
        <begin position="295"/>
        <end position="312"/>
    </location>
</feature>
<evidence type="ECO:0000256" key="3">
    <source>
        <dbReference type="ARBA" id="ARBA00022692"/>
    </source>
</evidence>
<comment type="caution">
    <text evidence="8">The sequence shown here is derived from an EMBL/GenBank/DDBJ whole genome shotgun (WGS) entry which is preliminary data.</text>
</comment>
<evidence type="ECO:0000256" key="1">
    <source>
        <dbReference type="ARBA" id="ARBA00004651"/>
    </source>
</evidence>
<dbReference type="Pfam" id="PF07690">
    <property type="entry name" value="MFS_1"/>
    <property type="match status" value="1"/>
</dbReference>
<feature type="transmembrane region" description="Helical" evidence="6">
    <location>
        <begin position="166"/>
        <end position="187"/>
    </location>
</feature>
<dbReference type="CDD" id="cd17478">
    <property type="entry name" value="MFS_FsR"/>
    <property type="match status" value="1"/>
</dbReference>
<gene>
    <name evidence="8" type="ORF">HF878_00730</name>
</gene>
<dbReference type="Proteomes" id="UP000543804">
    <property type="component" value="Unassembled WGS sequence"/>
</dbReference>
<feature type="transmembrane region" description="Helical" evidence="6">
    <location>
        <begin position="208"/>
        <end position="232"/>
    </location>
</feature>
<keyword evidence="5 6" id="KW-0472">Membrane</keyword>
<protein>
    <submittedName>
        <fullName evidence="8">MFS transporter</fullName>
    </submittedName>
</protein>
<evidence type="ECO:0000256" key="5">
    <source>
        <dbReference type="ARBA" id="ARBA00023136"/>
    </source>
</evidence>
<dbReference type="InterPro" id="IPR011701">
    <property type="entry name" value="MFS"/>
</dbReference>
<feature type="domain" description="Major facilitator superfamily (MFS) profile" evidence="7">
    <location>
        <begin position="8"/>
        <end position="384"/>
    </location>
</feature>
<evidence type="ECO:0000313" key="9">
    <source>
        <dbReference type="Proteomes" id="UP000543804"/>
    </source>
</evidence>
<proteinExistence type="predicted"/>
<sequence length="395" mass="41638">MRFSARVSVVLLALGHLFNDFYCNFLPVLLPIIMPRLDLSLTLSGLLVMVMSIASNMMQPVFGFLMDRHRMSWLLIPVIPFGAICICTIGFLTTKAMLFLLIALTGLSVSAFHPLGSSLVAKVAPAGRQGQSMSLYVAGGNIGFAFAPVVIVAYTQALPLSALPWLILPSLCMMGLYAYSGLARFSTIQETSPSDRLPLRKMLRNPSVVRLNIAMGLRCWTHVAVSTFLPLLLVSAGYSAMISGTLLTLFLAGCACGGITGGMLGDRFGHKRIILGALILAVAPTAYFFTHAGTAPLSLLALFLSGAFLIASQPSSIVWAQRAMPGSAGMASGMMMGLSFGFGSLGAALTAAIADQIGLAPALLLTTLPLILSIFVAAATPYPENARTQKAETAA</sequence>
<evidence type="ECO:0000256" key="4">
    <source>
        <dbReference type="ARBA" id="ARBA00022989"/>
    </source>
</evidence>
<dbReference type="InterPro" id="IPR036259">
    <property type="entry name" value="MFS_trans_sf"/>
</dbReference>
<dbReference type="Gene3D" id="1.20.1250.20">
    <property type="entry name" value="MFS general substrate transporter like domains"/>
    <property type="match status" value="2"/>
</dbReference>
<accession>A0A848BAB7</accession>